<comment type="subunit">
    <text evidence="9">Component of the Sec protein translocase complex. Heterotrimer consisting of SecY, SecE and SecG subunits. The heterotrimers can form oligomers, although 1 heterotrimer is thought to be able to translocate proteins. Interacts with the ribosome. Interacts with SecDF, and other proteins may be involved. Interacts with SecA.</text>
</comment>
<feature type="transmembrane region" description="Helical" evidence="9">
    <location>
        <begin position="26"/>
        <end position="51"/>
    </location>
</feature>
<keyword evidence="2 9" id="KW-0813">Transport</keyword>
<dbReference type="Pfam" id="PF00584">
    <property type="entry name" value="SecE"/>
    <property type="match status" value="1"/>
</dbReference>
<evidence type="ECO:0000256" key="9">
    <source>
        <dbReference type="HAMAP-Rule" id="MF_00422"/>
    </source>
</evidence>
<name>A0A1F7Z018_9BACT</name>
<accession>A0A1F7Z018</accession>
<comment type="function">
    <text evidence="9">Essential subunit of the Sec protein translocation channel SecYEG. Clamps together the 2 halves of SecY. May contact the channel plug during translocation.</text>
</comment>
<dbReference type="PANTHER" id="PTHR33910:SF1">
    <property type="entry name" value="PROTEIN TRANSLOCASE SUBUNIT SECE"/>
    <property type="match status" value="1"/>
</dbReference>
<dbReference type="EMBL" id="MGGP01000018">
    <property type="protein sequence ID" value="OGM32065.1"/>
    <property type="molecule type" value="Genomic_DNA"/>
</dbReference>
<keyword evidence="4 9" id="KW-0812">Transmembrane</keyword>
<dbReference type="AlphaFoldDB" id="A0A1F7Z018"/>
<organism evidence="10 11">
    <name type="scientific">Candidatus Woesebacteria bacterium RIFCSPHIGHO2_01_FULL_44_21</name>
    <dbReference type="NCBI Taxonomy" id="1802503"/>
    <lineage>
        <taxon>Bacteria</taxon>
        <taxon>Candidatus Woeseibacteriota</taxon>
    </lineage>
</organism>
<evidence type="ECO:0000256" key="4">
    <source>
        <dbReference type="ARBA" id="ARBA00022692"/>
    </source>
</evidence>
<evidence type="ECO:0000313" key="10">
    <source>
        <dbReference type="EMBL" id="OGM32065.1"/>
    </source>
</evidence>
<evidence type="ECO:0000256" key="2">
    <source>
        <dbReference type="ARBA" id="ARBA00022448"/>
    </source>
</evidence>
<dbReference type="GO" id="GO:0005886">
    <property type="term" value="C:plasma membrane"/>
    <property type="evidence" value="ECO:0007669"/>
    <property type="project" value="UniProtKB-SubCell"/>
</dbReference>
<proteinExistence type="inferred from homology"/>
<protein>
    <recommendedName>
        <fullName evidence="9">Protein translocase subunit SecE</fullName>
    </recommendedName>
</protein>
<dbReference type="GO" id="GO:0065002">
    <property type="term" value="P:intracellular protein transmembrane transport"/>
    <property type="evidence" value="ECO:0007669"/>
    <property type="project" value="UniProtKB-UniRule"/>
</dbReference>
<dbReference type="GO" id="GO:0043952">
    <property type="term" value="P:protein transport by the Sec complex"/>
    <property type="evidence" value="ECO:0007669"/>
    <property type="project" value="UniProtKB-UniRule"/>
</dbReference>
<dbReference type="InterPro" id="IPR001901">
    <property type="entry name" value="Translocase_SecE/Sec61-g"/>
</dbReference>
<dbReference type="Gene3D" id="1.20.5.1030">
    <property type="entry name" value="Preprotein translocase secy subunit"/>
    <property type="match status" value="1"/>
</dbReference>
<dbReference type="Proteomes" id="UP000178870">
    <property type="component" value="Unassembled WGS sequence"/>
</dbReference>
<keyword evidence="5 9" id="KW-0653">Protein transport</keyword>
<dbReference type="NCBIfam" id="TIGR00964">
    <property type="entry name" value="secE_bact"/>
    <property type="match status" value="1"/>
</dbReference>
<evidence type="ECO:0000256" key="5">
    <source>
        <dbReference type="ARBA" id="ARBA00022927"/>
    </source>
</evidence>
<dbReference type="GO" id="GO:0008320">
    <property type="term" value="F:protein transmembrane transporter activity"/>
    <property type="evidence" value="ECO:0007669"/>
    <property type="project" value="UniProtKB-UniRule"/>
</dbReference>
<dbReference type="HAMAP" id="MF_00422">
    <property type="entry name" value="SecE"/>
    <property type="match status" value="1"/>
</dbReference>
<dbReference type="GO" id="GO:0006605">
    <property type="term" value="P:protein targeting"/>
    <property type="evidence" value="ECO:0007669"/>
    <property type="project" value="UniProtKB-UniRule"/>
</dbReference>
<keyword evidence="7 9" id="KW-0811">Translocation</keyword>
<comment type="caution">
    <text evidence="10">The sequence shown here is derived from an EMBL/GenBank/DDBJ whole genome shotgun (WGS) entry which is preliminary data.</text>
</comment>
<evidence type="ECO:0000256" key="7">
    <source>
        <dbReference type="ARBA" id="ARBA00023010"/>
    </source>
</evidence>
<dbReference type="PROSITE" id="PS01067">
    <property type="entry name" value="SECE_SEC61G"/>
    <property type="match status" value="1"/>
</dbReference>
<gene>
    <name evidence="9" type="primary">secE</name>
    <name evidence="10" type="ORF">A2803_00665</name>
</gene>
<comment type="subcellular location">
    <subcellularLocation>
        <location evidence="9">Cell membrane</location>
        <topology evidence="9">Single-pass membrane protein</topology>
    </subcellularLocation>
    <subcellularLocation>
        <location evidence="1">Membrane</location>
    </subcellularLocation>
</comment>
<keyword evidence="3 9" id="KW-1003">Cell membrane</keyword>
<sequence length="61" mass="7005">MQRLTGYFREVRAELLKVIWPKRKEVIKLTGTVVILSVIVSAYLGALDYLFARALELLLVQ</sequence>
<evidence type="ECO:0000313" key="11">
    <source>
        <dbReference type="Proteomes" id="UP000178870"/>
    </source>
</evidence>
<evidence type="ECO:0000256" key="8">
    <source>
        <dbReference type="ARBA" id="ARBA00023136"/>
    </source>
</evidence>
<keyword evidence="6 9" id="KW-1133">Transmembrane helix</keyword>
<comment type="similarity">
    <text evidence="9">Belongs to the SecE/SEC61-gamma family.</text>
</comment>
<dbReference type="PANTHER" id="PTHR33910">
    <property type="entry name" value="PROTEIN TRANSLOCASE SUBUNIT SECE"/>
    <property type="match status" value="1"/>
</dbReference>
<evidence type="ECO:0000256" key="1">
    <source>
        <dbReference type="ARBA" id="ARBA00004370"/>
    </source>
</evidence>
<evidence type="ECO:0000256" key="3">
    <source>
        <dbReference type="ARBA" id="ARBA00022475"/>
    </source>
</evidence>
<dbReference type="GO" id="GO:0009306">
    <property type="term" value="P:protein secretion"/>
    <property type="evidence" value="ECO:0007669"/>
    <property type="project" value="UniProtKB-UniRule"/>
</dbReference>
<reference evidence="10 11" key="1">
    <citation type="journal article" date="2016" name="Nat. Commun.">
        <title>Thousands of microbial genomes shed light on interconnected biogeochemical processes in an aquifer system.</title>
        <authorList>
            <person name="Anantharaman K."/>
            <person name="Brown C.T."/>
            <person name="Hug L.A."/>
            <person name="Sharon I."/>
            <person name="Castelle C.J."/>
            <person name="Probst A.J."/>
            <person name="Thomas B.C."/>
            <person name="Singh A."/>
            <person name="Wilkins M.J."/>
            <person name="Karaoz U."/>
            <person name="Brodie E.L."/>
            <person name="Williams K.H."/>
            <person name="Hubbard S.S."/>
            <person name="Banfield J.F."/>
        </authorList>
    </citation>
    <scope>NUCLEOTIDE SEQUENCE [LARGE SCALE GENOMIC DNA]</scope>
</reference>
<dbReference type="InterPro" id="IPR005807">
    <property type="entry name" value="SecE_bac"/>
</dbReference>
<evidence type="ECO:0000256" key="6">
    <source>
        <dbReference type="ARBA" id="ARBA00022989"/>
    </source>
</evidence>
<keyword evidence="8 9" id="KW-0472">Membrane</keyword>
<dbReference type="InterPro" id="IPR038379">
    <property type="entry name" value="SecE_sf"/>
</dbReference>